<dbReference type="InterPro" id="IPR055370">
    <property type="entry name" value="Lsr2_DNA-bd"/>
</dbReference>
<evidence type="ECO:0000313" key="5">
    <source>
        <dbReference type="EMBL" id="MBB6396104.1"/>
    </source>
</evidence>
<evidence type="ECO:0000259" key="4">
    <source>
        <dbReference type="Pfam" id="PF23359"/>
    </source>
</evidence>
<dbReference type="Gene3D" id="4.10.320.10">
    <property type="entry name" value="E3-binding domain"/>
    <property type="match status" value="1"/>
</dbReference>
<dbReference type="InterPro" id="IPR036625">
    <property type="entry name" value="E3-bd_dom_sf"/>
</dbReference>
<dbReference type="Pfam" id="PF11774">
    <property type="entry name" value="Lsr2"/>
    <property type="match status" value="1"/>
</dbReference>
<reference evidence="5 6" key="1">
    <citation type="submission" date="2020-08" db="EMBL/GenBank/DDBJ databases">
        <title>Sequencing the genomes of 1000 actinobacteria strains.</title>
        <authorList>
            <person name="Klenk H.-P."/>
        </authorList>
    </citation>
    <scope>NUCLEOTIDE SEQUENCE [LARGE SCALE GENOMIC DNA]</scope>
    <source>
        <strain evidence="5 6">DSM 43675</strain>
    </source>
</reference>
<dbReference type="EMBL" id="JACHMQ010000001">
    <property type="protein sequence ID" value="MBB6396104.1"/>
    <property type="molecule type" value="Genomic_DNA"/>
</dbReference>
<evidence type="ECO:0000256" key="1">
    <source>
        <dbReference type="ARBA" id="ARBA00023125"/>
    </source>
</evidence>
<evidence type="ECO:0000313" key="6">
    <source>
        <dbReference type="Proteomes" id="UP000546324"/>
    </source>
</evidence>
<evidence type="ECO:0000256" key="2">
    <source>
        <dbReference type="SAM" id="MobiDB-lite"/>
    </source>
</evidence>
<protein>
    <recommendedName>
        <fullName evidence="7">Lsr2 family protein</fullName>
    </recommendedName>
</protein>
<keyword evidence="1" id="KW-0238">DNA-binding</keyword>
<sequence>MAQQVKVRLVDDISGGEAVETVSFSLDGRSYEIDLNKKNAAKLRKVIEPYREHARKARRAAARSATRTAGSRERSAEIRRWARSAGIPVNDRGRIPADVLQKFEAAH</sequence>
<dbReference type="GO" id="GO:0003677">
    <property type="term" value="F:DNA binding"/>
    <property type="evidence" value="ECO:0007669"/>
    <property type="project" value="UniProtKB-KW"/>
</dbReference>
<dbReference type="InterPro" id="IPR024412">
    <property type="entry name" value="Lsr2_dim_dom"/>
</dbReference>
<proteinExistence type="predicted"/>
<dbReference type="InterPro" id="IPR042261">
    <property type="entry name" value="Lsr2-like_dimerization"/>
</dbReference>
<evidence type="ECO:0008006" key="7">
    <source>
        <dbReference type="Google" id="ProtNLM"/>
    </source>
</evidence>
<dbReference type="RefSeq" id="WP_185025588.1">
    <property type="nucleotide sequence ID" value="NZ_JACHMQ010000001.1"/>
</dbReference>
<dbReference type="Pfam" id="PF23359">
    <property type="entry name" value="Lsr2_DNA-bd"/>
    <property type="match status" value="1"/>
</dbReference>
<feature type="region of interest" description="Disordered" evidence="2">
    <location>
        <begin position="58"/>
        <end position="77"/>
    </location>
</feature>
<name>A0A7X0FYY9_9ACTN</name>
<feature type="domain" description="Lsr2 dimerization" evidence="3">
    <location>
        <begin position="1"/>
        <end position="57"/>
    </location>
</feature>
<dbReference type="Proteomes" id="UP000546324">
    <property type="component" value="Unassembled WGS sequence"/>
</dbReference>
<dbReference type="Gene3D" id="3.30.60.230">
    <property type="entry name" value="Lsr2, dimerization domain"/>
    <property type="match status" value="1"/>
</dbReference>
<organism evidence="5 6">
    <name type="scientific">Actinomadura coerulea</name>
    <dbReference type="NCBI Taxonomy" id="46159"/>
    <lineage>
        <taxon>Bacteria</taxon>
        <taxon>Bacillati</taxon>
        <taxon>Actinomycetota</taxon>
        <taxon>Actinomycetes</taxon>
        <taxon>Streptosporangiales</taxon>
        <taxon>Thermomonosporaceae</taxon>
        <taxon>Actinomadura</taxon>
    </lineage>
</organism>
<keyword evidence="6" id="KW-1185">Reference proteome</keyword>
<comment type="caution">
    <text evidence="5">The sequence shown here is derived from an EMBL/GenBank/DDBJ whole genome shotgun (WGS) entry which is preliminary data.</text>
</comment>
<evidence type="ECO:0000259" key="3">
    <source>
        <dbReference type="Pfam" id="PF11774"/>
    </source>
</evidence>
<gene>
    <name evidence="5" type="ORF">BKA00_003018</name>
</gene>
<dbReference type="GO" id="GO:0016746">
    <property type="term" value="F:acyltransferase activity"/>
    <property type="evidence" value="ECO:0007669"/>
    <property type="project" value="InterPro"/>
</dbReference>
<accession>A0A7X0FYY9</accession>
<dbReference type="AlphaFoldDB" id="A0A7X0FYY9"/>
<feature type="domain" description="Lsr2 DNA-binding" evidence="4">
    <location>
        <begin position="71"/>
        <end position="106"/>
    </location>
</feature>